<evidence type="ECO:0000313" key="5">
    <source>
        <dbReference type="Proteomes" id="UP000284841"/>
    </source>
</evidence>
<dbReference type="InterPro" id="IPR036105">
    <property type="entry name" value="DiNase_FeMo-co_biosyn_sf"/>
</dbReference>
<organism evidence="4 5">
    <name type="scientific">Emergencia timonensis</name>
    <dbReference type="NCBI Taxonomy" id="1776384"/>
    <lineage>
        <taxon>Bacteria</taxon>
        <taxon>Bacillati</taxon>
        <taxon>Bacillota</taxon>
        <taxon>Clostridia</taxon>
        <taxon>Peptostreptococcales</taxon>
        <taxon>Anaerovoracaceae</taxon>
        <taxon>Emergencia</taxon>
    </lineage>
</organism>
<dbReference type="EMBL" id="QRMS01000001">
    <property type="protein sequence ID" value="RHJ89936.1"/>
    <property type="molecule type" value="Genomic_DNA"/>
</dbReference>
<comment type="caution">
    <text evidence="4">The sequence shown here is derived from an EMBL/GenBank/DDBJ whole genome shotgun (WGS) entry which is preliminary data.</text>
</comment>
<dbReference type="SUPFAM" id="SSF53146">
    <property type="entry name" value="Nitrogenase accessory factor-like"/>
    <property type="match status" value="1"/>
</dbReference>
<dbReference type="GeneID" id="83005609"/>
<proteinExistence type="inferred from homology"/>
<keyword evidence="5" id="KW-1185">Reference proteome</keyword>
<evidence type="ECO:0000256" key="2">
    <source>
        <dbReference type="HAMAP-Rule" id="MF_00674"/>
    </source>
</evidence>
<dbReference type="Gene3D" id="3.30.420.130">
    <property type="entry name" value="Dinitrogenase iron-molybdenum cofactor biosynthesis domain"/>
    <property type="match status" value="1"/>
</dbReference>
<protein>
    <recommendedName>
        <fullName evidence="2">UPF0251 protein DW099_05080</fullName>
    </recommendedName>
</protein>
<name>A0A415E818_9FIRM</name>
<reference evidence="4 5" key="1">
    <citation type="submission" date="2018-08" db="EMBL/GenBank/DDBJ databases">
        <title>A genome reference for cultivated species of the human gut microbiota.</title>
        <authorList>
            <person name="Zou Y."/>
            <person name="Xue W."/>
            <person name="Luo G."/>
        </authorList>
    </citation>
    <scope>NUCLEOTIDE SEQUENCE [LARGE SCALE GENOMIC DNA]</scope>
    <source>
        <strain evidence="4 5">AM07-24</strain>
    </source>
</reference>
<dbReference type="InterPro" id="IPR002852">
    <property type="entry name" value="UPF0251"/>
</dbReference>
<dbReference type="PANTHER" id="PTHR37478">
    <property type="match status" value="1"/>
</dbReference>
<dbReference type="SUPFAM" id="SSF88659">
    <property type="entry name" value="Sigma3 and sigma4 domains of RNA polymerase sigma factors"/>
    <property type="match status" value="1"/>
</dbReference>
<dbReference type="STRING" id="1776384.GCA_900086585_03306"/>
<dbReference type="PANTHER" id="PTHR37478:SF2">
    <property type="entry name" value="UPF0251 PROTEIN TK0562"/>
    <property type="match status" value="1"/>
</dbReference>
<dbReference type="RefSeq" id="WP_067541005.1">
    <property type="nucleotide sequence ID" value="NZ_AP025567.1"/>
</dbReference>
<dbReference type="CDD" id="cd00851">
    <property type="entry name" value="MTH1175"/>
    <property type="match status" value="1"/>
</dbReference>
<dbReference type="InterPro" id="IPR003731">
    <property type="entry name" value="Di-Nase_FeMo-co_biosynth"/>
</dbReference>
<dbReference type="AlphaFoldDB" id="A0A415E818"/>
<gene>
    <name evidence="4" type="ORF">DW099_05080</name>
</gene>
<dbReference type="HAMAP" id="MF_00674">
    <property type="entry name" value="UPF0251"/>
    <property type="match status" value="1"/>
</dbReference>
<dbReference type="Pfam" id="PF02579">
    <property type="entry name" value="Nitro_FeMo-Co"/>
    <property type="match status" value="1"/>
</dbReference>
<feature type="domain" description="Dinitrogenase iron-molybdenum cofactor biosynthesis" evidence="3">
    <location>
        <begin position="122"/>
        <end position="209"/>
    </location>
</feature>
<evidence type="ECO:0000256" key="1">
    <source>
        <dbReference type="ARBA" id="ARBA00009350"/>
    </source>
</evidence>
<dbReference type="InterPro" id="IPR013324">
    <property type="entry name" value="RNA_pol_sigma_r3/r4-like"/>
</dbReference>
<evidence type="ECO:0000259" key="3">
    <source>
        <dbReference type="Pfam" id="PF02579"/>
    </source>
</evidence>
<accession>A0A415E818</accession>
<sequence>MARPRKSRIVYSMPSTEGFVPLGYAESKCGQRVTMTVDEYEAIRLIDFIGMTQEGCAESMKISRPTVTNIYESARHKLADALINEKILLIEGGDYDVFHENKKIGRLEKEKEKMKIAVTYENGQIFQHFGHCENFKVYDVEGEKILSAKVENAAGSGHGALAGFLKNLGVDTLICGGIGGGAKTALAEAGIKLFGGVSGDADAAAEALLKGTLEYNENVQCNHHGHGEGHSCGEHKCHN</sequence>
<evidence type="ECO:0000313" key="4">
    <source>
        <dbReference type="EMBL" id="RHJ89936.1"/>
    </source>
</evidence>
<comment type="similarity">
    <text evidence="1 2">Belongs to the UPF0251 family.</text>
</comment>
<dbReference type="Proteomes" id="UP000284841">
    <property type="component" value="Unassembled WGS sequence"/>
</dbReference>
<dbReference type="OrthoDB" id="280278at2"/>
<dbReference type="Pfam" id="PF02001">
    <property type="entry name" value="DUF134"/>
    <property type="match status" value="1"/>
</dbReference>
<dbReference type="InterPro" id="IPR033913">
    <property type="entry name" value="MTH1175_dom"/>
</dbReference>